<gene>
    <name evidence="2" type="ORF">MoryE10_05440</name>
</gene>
<organism evidence="2 3">
    <name type="scientific">Methylogaea oryzae</name>
    <dbReference type="NCBI Taxonomy" id="1295382"/>
    <lineage>
        <taxon>Bacteria</taxon>
        <taxon>Pseudomonadati</taxon>
        <taxon>Pseudomonadota</taxon>
        <taxon>Gammaproteobacteria</taxon>
        <taxon>Methylococcales</taxon>
        <taxon>Methylococcaceae</taxon>
        <taxon>Methylogaea</taxon>
    </lineage>
</organism>
<protein>
    <recommendedName>
        <fullName evidence="4">Fatty acid hydroxylase domain-containing protein</fullName>
    </recommendedName>
</protein>
<keyword evidence="3" id="KW-1185">Reference proteome</keyword>
<dbReference type="AlphaFoldDB" id="A0A8D4VKS2"/>
<evidence type="ECO:0000313" key="3">
    <source>
        <dbReference type="Proteomes" id="UP000824988"/>
    </source>
</evidence>
<keyword evidence="1" id="KW-1133">Transmembrane helix</keyword>
<dbReference type="EMBL" id="AP019782">
    <property type="protein sequence ID" value="BBL69938.1"/>
    <property type="molecule type" value="Genomic_DNA"/>
</dbReference>
<dbReference type="KEGG" id="moz:MoryE10_05440"/>
<sequence length="161" mass="18692">MDVLLSSLLGFGVGLLAENGGEWAVHKYLLHGWGSRRGSFWSYHLYEHHAVAAANDMVDAGYRQWPLRWNAQGKEALVLAVILALHLPLFWLAPAYAAGVYFGVACYYQRHRRAHLDADWARRHLPWHYAHHMRPGRDDCWCVSWPWFDRLLRVLRRSACS</sequence>
<proteinExistence type="predicted"/>
<evidence type="ECO:0000313" key="2">
    <source>
        <dbReference type="EMBL" id="BBL69938.1"/>
    </source>
</evidence>
<dbReference type="Proteomes" id="UP000824988">
    <property type="component" value="Chromosome"/>
</dbReference>
<dbReference type="RefSeq" id="WP_054774082.1">
    <property type="nucleotide sequence ID" value="NZ_AP019782.1"/>
</dbReference>
<feature type="transmembrane region" description="Helical" evidence="1">
    <location>
        <begin position="76"/>
        <end position="104"/>
    </location>
</feature>
<name>A0A8D4VKS2_9GAMM</name>
<accession>A0A8D4VKS2</accession>
<evidence type="ECO:0008006" key="4">
    <source>
        <dbReference type="Google" id="ProtNLM"/>
    </source>
</evidence>
<evidence type="ECO:0000256" key="1">
    <source>
        <dbReference type="SAM" id="Phobius"/>
    </source>
</evidence>
<keyword evidence="1" id="KW-0472">Membrane</keyword>
<reference evidence="2" key="1">
    <citation type="submission" date="2019-06" db="EMBL/GenBank/DDBJ databases">
        <title>Complete genome sequence of Methylogaea oryzae strain JCM16910.</title>
        <authorList>
            <person name="Asakawa S."/>
        </authorList>
    </citation>
    <scope>NUCLEOTIDE SEQUENCE</scope>
    <source>
        <strain evidence="2">E10</strain>
    </source>
</reference>
<keyword evidence="1" id="KW-0812">Transmembrane</keyword>